<dbReference type="Pfam" id="PF25766">
    <property type="entry name" value="TPR_RPAP1"/>
    <property type="match status" value="1"/>
</dbReference>
<feature type="domain" description="RPAP1 N-terminal" evidence="6">
    <location>
        <begin position="60"/>
        <end position="99"/>
    </location>
</feature>
<dbReference type="InterPro" id="IPR039913">
    <property type="entry name" value="RPAP1/Rba50"/>
</dbReference>
<dbReference type="InterPro" id="IPR057989">
    <property type="entry name" value="TPR_RPAP1/MINIYO-like"/>
</dbReference>
<evidence type="ECO:0000259" key="5">
    <source>
        <dbReference type="Pfam" id="PF08620"/>
    </source>
</evidence>
<sequence length="1052" mass="118083">MATSKKQSLFAQRMQSAKKFKSQKRENVDTLSSAVSSTQVEASYFGNKSNIIRGPDADVIHEENVKRLAAMTPLEIEEERNKLIANMDPSVVDFLRSRKSTISNSNLIKIDDAVSESSNMECSSTPSVIKTPAAELVNKYPNMDVIEPDKLEWMQEVPAPPLPAPGCPYSARFNFDGELLPYTDDTQTDGLHHHGEEPDRPGYTLQELMQLSRSSMLQQRVTAISTLANIFLKASDYDYCLERPLLPQLLNSELYLLLRFSLDDPVRSVVSAAIAAITNLLVNVKDEGCLDRLLGLVSGLRQPSFYVHLDLKPSELGELKDTELLKVDVIRGALRTHLLPRFRYILDRLDPEPVEVSHVLRCLTRIARHSPETALSVSRAPGLLDAVRRLLNGRPPRACSEALKLFRVMACQSRSLAESLVETYSLMEPIQRFIAGDQDETTMSLALESFYTWQTFLTYHLTINNVTVFMPVIQRLLVSYAENVSLDSAGGDLAHATALVSWVSHVLQVDVSSAQCLLPALQLCALKWLSQAAVVHPLKWTANTLLGAVLHAVSILINSQDLKNVEIQRKVELFFNSDNFIQSSQNLRKCSWLLEGERNPSVVDSLPCLGSVPPTLSDNSPLPIVTGLATYVYAVRSPQLSERLVASEGVQRYVEEVTKKIRTTTAHWFARQEIILVYTLLQVHLHIQNPVENSLVHQAALFLSRSIHADDRYMLSDLFDQVIFNKQFFRPEVTDLAEQLQSLQLSPSLHLEEDHQISARRAKLLNEALDSLQTICRCYQRELGLEGLSPVSPPPTLSASYHGTDPALPSDWHFLPIVHLNNIDGKREDALCVAVSCLQWSLVLECLRPRFVASLSVASRFCRLACVLLAGSDLFRDAQEWLGETLQALLVHNNLINFDDPIPGLNSFYDFYRQILEQFVGVSYGDPVFGQFVLIPLQQCHNIKLRKLVWCELGAVLRFLSTPESQVGVPLENFLEPCETDPDLLFIYLKALGQGRVRETFCPVLYRMAVHHVATFISLHPDHPSAKRLTQMVQALGNQELKSLLINYCIIR</sequence>
<evidence type="ECO:0000259" key="6">
    <source>
        <dbReference type="Pfam" id="PF08621"/>
    </source>
</evidence>
<protein>
    <recommendedName>
        <fullName evidence="9">RNA polymerase II-associated protein 1</fullName>
    </recommendedName>
</protein>
<comment type="subcellular location">
    <subcellularLocation>
        <location evidence="1">Nucleus</location>
    </subcellularLocation>
</comment>
<dbReference type="InterPro" id="IPR013930">
    <property type="entry name" value="RPAP1_N"/>
</dbReference>
<dbReference type="EMBL" id="GEBQ01013170">
    <property type="protein sequence ID" value="JAT26807.1"/>
    <property type="molecule type" value="Transcribed_RNA"/>
</dbReference>
<evidence type="ECO:0000256" key="4">
    <source>
        <dbReference type="ARBA" id="ARBA00023242"/>
    </source>
</evidence>
<dbReference type="PANTHER" id="PTHR21483">
    <property type="entry name" value="RNA POLYMERASE II-ASSOCIATED PROTEIN 1"/>
    <property type="match status" value="1"/>
</dbReference>
<evidence type="ECO:0000259" key="7">
    <source>
        <dbReference type="Pfam" id="PF25766"/>
    </source>
</evidence>
<dbReference type="Pfam" id="PF08620">
    <property type="entry name" value="RPAP1_C"/>
    <property type="match status" value="1"/>
</dbReference>
<accession>A0A1B6LT30</accession>
<proteinExistence type="inferred from homology"/>
<keyword evidence="4" id="KW-0539">Nucleus</keyword>
<keyword evidence="3" id="KW-0804">Transcription</keyword>
<evidence type="ECO:0000256" key="3">
    <source>
        <dbReference type="ARBA" id="ARBA00023163"/>
    </source>
</evidence>
<evidence type="ECO:0008006" key="9">
    <source>
        <dbReference type="Google" id="ProtNLM"/>
    </source>
</evidence>
<comment type="similarity">
    <text evidence="2">Belongs to the RPAP1 family.</text>
</comment>
<dbReference type="InterPro" id="IPR016024">
    <property type="entry name" value="ARM-type_fold"/>
</dbReference>
<dbReference type="InterPro" id="IPR011989">
    <property type="entry name" value="ARM-like"/>
</dbReference>
<evidence type="ECO:0000313" key="8">
    <source>
        <dbReference type="EMBL" id="JAT26807.1"/>
    </source>
</evidence>
<evidence type="ECO:0000256" key="2">
    <source>
        <dbReference type="ARBA" id="ARBA00009953"/>
    </source>
</evidence>
<evidence type="ECO:0000256" key="1">
    <source>
        <dbReference type="ARBA" id="ARBA00004123"/>
    </source>
</evidence>
<gene>
    <name evidence="8" type="ORF">g.8712</name>
</gene>
<dbReference type="InterPro" id="IPR013929">
    <property type="entry name" value="RPAP1_C"/>
</dbReference>
<name>A0A1B6LT30_9HEMI</name>
<feature type="domain" description="RPAP1/MINIYO-like TPR repeats" evidence="7">
    <location>
        <begin position="828"/>
        <end position="1021"/>
    </location>
</feature>
<dbReference type="GO" id="GO:0006366">
    <property type="term" value="P:transcription by RNA polymerase II"/>
    <property type="evidence" value="ECO:0007669"/>
    <property type="project" value="InterPro"/>
</dbReference>
<organism evidence="8">
    <name type="scientific">Graphocephala atropunctata</name>
    <dbReference type="NCBI Taxonomy" id="36148"/>
    <lineage>
        <taxon>Eukaryota</taxon>
        <taxon>Metazoa</taxon>
        <taxon>Ecdysozoa</taxon>
        <taxon>Arthropoda</taxon>
        <taxon>Hexapoda</taxon>
        <taxon>Insecta</taxon>
        <taxon>Pterygota</taxon>
        <taxon>Neoptera</taxon>
        <taxon>Paraneoptera</taxon>
        <taxon>Hemiptera</taxon>
        <taxon>Auchenorrhyncha</taxon>
        <taxon>Membracoidea</taxon>
        <taxon>Cicadellidae</taxon>
        <taxon>Cicadellinae</taxon>
        <taxon>Cicadellini</taxon>
        <taxon>Graphocephala</taxon>
    </lineage>
</organism>
<reference evidence="8" key="1">
    <citation type="submission" date="2015-11" db="EMBL/GenBank/DDBJ databases">
        <title>De novo transcriptome assembly of four potential Pierce s Disease insect vectors from Arizona vineyards.</title>
        <authorList>
            <person name="Tassone E.E."/>
        </authorList>
    </citation>
    <scope>NUCLEOTIDE SEQUENCE</scope>
</reference>
<dbReference type="AlphaFoldDB" id="A0A1B6LT30"/>
<dbReference type="SUPFAM" id="SSF48371">
    <property type="entry name" value="ARM repeat"/>
    <property type="match status" value="1"/>
</dbReference>
<feature type="domain" description="RPAP1 C-terminal" evidence="5">
    <location>
        <begin position="171"/>
        <end position="234"/>
    </location>
</feature>
<dbReference type="PANTHER" id="PTHR21483:SF18">
    <property type="entry name" value="RNA POLYMERASE II-ASSOCIATED PROTEIN 1"/>
    <property type="match status" value="1"/>
</dbReference>
<dbReference type="Gene3D" id="1.25.10.10">
    <property type="entry name" value="Leucine-rich Repeat Variant"/>
    <property type="match status" value="1"/>
</dbReference>
<dbReference type="Pfam" id="PF08621">
    <property type="entry name" value="RPAP1_N"/>
    <property type="match status" value="1"/>
</dbReference>